<dbReference type="Pfam" id="PF05258">
    <property type="entry name" value="DciA"/>
    <property type="match status" value="1"/>
</dbReference>
<keyword evidence="2" id="KW-1185">Reference proteome</keyword>
<organism evidence="1 2">
    <name type="scientific">Leyella stercorea</name>
    <dbReference type="NCBI Taxonomy" id="363265"/>
    <lineage>
        <taxon>Bacteria</taxon>
        <taxon>Pseudomonadati</taxon>
        <taxon>Bacteroidota</taxon>
        <taxon>Bacteroidia</taxon>
        <taxon>Bacteroidales</taxon>
        <taxon>Prevotellaceae</taxon>
        <taxon>Leyella</taxon>
    </lineage>
</organism>
<evidence type="ECO:0000313" key="1">
    <source>
        <dbReference type="EMBL" id="RHK50316.1"/>
    </source>
</evidence>
<sequence>MFRRDVKSINDLLNMYLRREGLETPLLQRRAVDAWDKVVGAGVARYTGEKFIKNQTLFVKIQSPALRQDLTMMRSQLVKRINEAVGSMVIVDVRIY</sequence>
<dbReference type="AlphaFoldDB" id="A0A3C0CEY8"/>
<dbReference type="RefSeq" id="WP_007898621.1">
    <property type="nucleotide sequence ID" value="NZ_BRDO01000008.1"/>
</dbReference>
<evidence type="ECO:0000313" key="2">
    <source>
        <dbReference type="Proteomes" id="UP000286598"/>
    </source>
</evidence>
<name>A0A3C0CEY8_9BACT</name>
<dbReference type="InterPro" id="IPR007922">
    <property type="entry name" value="DciA-like"/>
</dbReference>
<dbReference type="EMBL" id="QRNO01000032">
    <property type="protein sequence ID" value="RHK50316.1"/>
    <property type="molecule type" value="Genomic_DNA"/>
</dbReference>
<dbReference type="OrthoDB" id="9796545at2"/>
<proteinExistence type="predicted"/>
<reference evidence="1 2" key="1">
    <citation type="submission" date="2018-08" db="EMBL/GenBank/DDBJ databases">
        <title>A genome reference for cultivated species of the human gut microbiota.</title>
        <authorList>
            <person name="Zou Y."/>
            <person name="Xue W."/>
            <person name="Luo G."/>
        </authorList>
    </citation>
    <scope>NUCLEOTIDE SEQUENCE [LARGE SCALE GENOMIC DNA]</scope>
    <source>
        <strain evidence="1 2">AF42-9</strain>
    </source>
</reference>
<accession>A0A3C0CEY8</accession>
<protein>
    <submittedName>
        <fullName evidence="1">DUF721 domain-containing protein</fullName>
    </submittedName>
</protein>
<dbReference type="Proteomes" id="UP000286598">
    <property type="component" value="Unassembled WGS sequence"/>
</dbReference>
<dbReference type="PANTHER" id="PTHR36456">
    <property type="entry name" value="UPF0232 PROTEIN SCO3875"/>
    <property type="match status" value="1"/>
</dbReference>
<dbReference type="PANTHER" id="PTHR36456:SF1">
    <property type="entry name" value="UPF0232 PROTEIN SCO3875"/>
    <property type="match status" value="1"/>
</dbReference>
<comment type="caution">
    <text evidence="1">The sequence shown here is derived from an EMBL/GenBank/DDBJ whole genome shotgun (WGS) entry which is preliminary data.</text>
</comment>
<dbReference type="GeneID" id="78336781"/>
<gene>
    <name evidence="1" type="ORF">DW060_07430</name>
</gene>